<dbReference type="OrthoDB" id="9991317at2759"/>
<feature type="domain" description="CHAT" evidence="2">
    <location>
        <begin position="633"/>
        <end position="869"/>
    </location>
</feature>
<comment type="caution">
    <text evidence="3">The sequence shown here is derived from an EMBL/GenBank/DDBJ whole genome shotgun (WGS) entry which is preliminary data.</text>
</comment>
<dbReference type="EMBL" id="JAGMUU010000009">
    <property type="protein sequence ID" value="KAH7145545.1"/>
    <property type="molecule type" value="Genomic_DNA"/>
</dbReference>
<evidence type="ECO:0000313" key="3">
    <source>
        <dbReference type="EMBL" id="KAH7145545.1"/>
    </source>
</evidence>
<dbReference type="Pfam" id="PF13374">
    <property type="entry name" value="TPR_10"/>
    <property type="match status" value="4"/>
</dbReference>
<dbReference type="Proteomes" id="UP000717696">
    <property type="component" value="Unassembled WGS sequence"/>
</dbReference>
<proteinExistence type="predicted"/>
<feature type="region of interest" description="Disordered" evidence="1">
    <location>
        <begin position="427"/>
        <end position="452"/>
    </location>
</feature>
<gene>
    <name evidence="3" type="ORF">B0J13DRAFT_525080</name>
</gene>
<dbReference type="InterPro" id="IPR012344">
    <property type="entry name" value="Matrix_HIV/RSV_N"/>
</dbReference>
<evidence type="ECO:0000313" key="4">
    <source>
        <dbReference type="Proteomes" id="UP000717696"/>
    </source>
</evidence>
<protein>
    <submittedName>
        <fullName evidence="3">CHAT domain-containing protein</fullName>
    </submittedName>
</protein>
<dbReference type="Gene3D" id="1.25.40.10">
    <property type="entry name" value="Tetratricopeptide repeat domain"/>
    <property type="match status" value="2"/>
</dbReference>
<accession>A0A9P9J5P4</accession>
<dbReference type="PANTHER" id="PTHR19959">
    <property type="entry name" value="KINESIN LIGHT CHAIN"/>
    <property type="match status" value="1"/>
</dbReference>
<dbReference type="PANTHER" id="PTHR19959:SF119">
    <property type="entry name" value="FUNGAL LIPASE-LIKE DOMAIN-CONTAINING PROTEIN"/>
    <property type="match status" value="1"/>
</dbReference>
<dbReference type="SUPFAM" id="SSF48452">
    <property type="entry name" value="TPR-like"/>
    <property type="match status" value="1"/>
</dbReference>
<dbReference type="Gene3D" id="1.10.150.90">
    <property type="entry name" value="Immunodeficiency lentiviruses, gag gene matrix protein p17"/>
    <property type="match status" value="1"/>
</dbReference>
<dbReference type="AlphaFoldDB" id="A0A9P9J5P4"/>
<reference evidence="3" key="1">
    <citation type="journal article" date="2021" name="Nat. Commun.">
        <title>Genetic determinants of endophytism in the Arabidopsis root mycobiome.</title>
        <authorList>
            <person name="Mesny F."/>
            <person name="Miyauchi S."/>
            <person name="Thiergart T."/>
            <person name="Pickel B."/>
            <person name="Atanasova L."/>
            <person name="Karlsson M."/>
            <person name="Huettel B."/>
            <person name="Barry K.W."/>
            <person name="Haridas S."/>
            <person name="Chen C."/>
            <person name="Bauer D."/>
            <person name="Andreopoulos W."/>
            <person name="Pangilinan J."/>
            <person name="LaButti K."/>
            <person name="Riley R."/>
            <person name="Lipzen A."/>
            <person name="Clum A."/>
            <person name="Drula E."/>
            <person name="Henrissat B."/>
            <person name="Kohler A."/>
            <person name="Grigoriev I.V."/>
            <person name="Martin F.M."/>
            <person name="Hacquard S."/>
        </authorList>
    </citation>
    <scope>NUCLEOTIDE SEQUENCE</scope>
    <source>
        <strain evidence="3">MPI-CAGE-AT-0021</strain>
    </source>
</reference>
<evidence type="ECO:0000256" key="1">
    <source>
        <dbReference type="SAM" id="MobiDB-lite"/>
    </source>
</evidence>
<feature type="region of interest" description="Disordered" evidence="1">
    <location>
        <begin position="238"/>
        <end position="257"/>
    </location>
</feature>
<sequence>MSPGSVSILQPFALDTLPPSHPDRAICNSNLGLRLGNRYIRTGEAHDLEEAIRVGRVAVDATPGCHTDRANRLNSLASNLIEMFTRVGDMEALEEAFQITQEAVKIMPTDHPAQANYAGNLGTYLRTRYSRTGELSDLEEAIRAGRHAKDSMPRHHVLWARQLNNLGTYLMERYSRIGSASDLEEAIQVTREAVAATPTAHYDSGMYSVNLGMLLGLRYTRTGLTDDLEESIRVSQEALETRRPRGSSSIPQQPRKSTWNLGVRLGDRYLRTGNTGDLEEAIRLAKEVVETTPNNYPSQPERLHNLANRLSTRYQRTGSLEDLEVSIEVTRDTVNATPNDHADRPTYAGNLGLRLGERFLLTGSMEDLQEAIQLCREVVAATPKDHRNRPGVLNNLGNYLRRRYMRAGAMGDLEESVQIGREALDMTPTDYPSRAGRLSNPGSRLASRHSKTGAEADLDEAIRVTKEAVTTTSTDYPEWATYAGLNRINSTHSSIGIAITFEFGQTALLSEVDGFASDAAAAALNAHKGPLAALRFLEQGRGVLGEFSRLQSELEPPTTTPDALGNHIDYPKNVASQRRYETGKELDRLITEIRQQPEFENFLLAPSTTEIQDAAKHSFYRRYQRGLGESVVLSWLWDEIAAPILNTLGFTGPPVKEWPHVWWITTGPLANLPIHAAGYHVKRSSDTVLDRVMSSYSSSVKAIIDGRRRRIPAATPDQELLISMQTTPGHSNLPFAVKEIDTIRDLCKTMELDVVEPPRRKKDVISYMPHCQMFHFAGHGHTNGLDPSKSQLLLEDGKTDPLTVADLVDLNKRNPLMNLISGCQLSGFRLVIGSLWEVNDELCVDMAKMTYEGIRDGGITNLSVCQGLHTAIRHLRDRWPDLNPSAVTAMTVDDLEYDNTNGARDAGPGAWRDDRLPRDVVMCEKDERVSVMY</sequence>
<feature type="compositionally biased region" description="Polar residues" evidence="1">
    <location>
        <begin position="246"/>
        <end position="257"/>
    </location>
</feature>
<organism evidence="3 4">
    <name type="scientific">Dactylonectria estremocensis</name>
    <dbReference type="NCBI Taxonomy" id="1079267"/>
    <lineage>
        <taxon>Eukaryota</taxon>
        <taxon>Fungi</taxon>
        <taxon>Dikarya</taxon>
        <taxon>Ascomycota</taxon>
        <taxon>Pezizomycotina</taxon>
        <taxon>Sordariomycetes</taxon>
        <taxon>Hypocreomycetidae</taxon>
        <taxon>Hypocreales</taxon>
        <taxon>Nectriaceae</taxon>
        <taxon>Dactylonectria</taxon>
    </lineage>
</organism>
<name>A0A9P9J5P4_9HYPO</name>
<evidence type="ECO:0000259" key="2">
    <source>
        <dbReference type="Pfam" id="PF12770"/>
    </source>
</evidence>
<keyword evidence="4" id="KW-1185">Reference proteome</keyword>
<dbReference type="Pfam" id="PF12770">
    <property type="entry name" value="CHAT"/>
    <property type="match status" value="1"/>
</dbReference>
<dbReference type="InterPro" id="IPR011990">
    <property type="entry name" value="TPR-like_helical_dom_sf"/>
</dbReference>
<dbReference type="InterPro" id="IPR024983">
    <property type="entry name" value="CHAT_dom"/>
</dbReference>